<organism evidence="3 4">
    <name type="scientific">Streptomyces kanamyceticus</name>
    <dbReference type="NCBI Taxonomy" id="1967"/>
    <lineage>
        <taxon>Bacteria</taxon>
        <taxon>Bacillati</taxon>
        <taxon>Actinomycetota</taxon>
        <taxon>Actinomycetes</taxon>
        <taxon>Kitasatosporales</taxon>
        <taxon>Streptomycetaceae</taxon>
        <taxon>Streptomyces</taxon>
    </lineage>
</organism>
<feature type="compositionally biased region" description="Basic and acidic residues" evidence="1">
    <location>
        <begin position="107"/>
        <end position="118"/>
    </location>
</feature>
<evidence type="ECO:0000259" key="2">
    <source>
        <dbReference type="Pfam" id="PF13699"/>
    </source>
</evidence>
<gene>
    <name evidence="3" type="ORF">CP970_03995</name>
</gene>
<dbReference type="EMBL" id="CP023699">
    <property type="protein sequence ID" value="QEU90177.1"/>
    <property type="molecule type" value="Genomic_DNA"/>
</dbReference>
<sequence>MEARQRSGDEPRAERPARSTQATPPAGLLALQRSAGNAAVTAFLRHSGTAEPPRSGSDQEEHERAETGALGAAEVTALQRDIGNAVVGEIVSRAVGSTAQADQGAEEPERSDEPQVQRMAVHDVLRAPGRPMDPALREEMEQRFDGSTFDSVRIHTGTEAAKSAAELGAQAYTAGTHIVFNEGVERDKHVVAHELAHAEENMRGSSFKAVPYGDGVNVSEVDGASEIAAEATARRVMGPSLPSAPAHGSDGSDSPPHGTGASAARSATPSVQRALSVGDTDLTAVYKRDTENLSDKHKQQVLRSMVNQVNVGFNQARARKEFTPKEVQEFAGERERIQYQLARAIVSPVGEIGMHPVLNKWVGSNKDFGAKNHDIRVNDYAELARNLMGWVYAKENRHKEKVNAKAMHGDENLNVHLNVLLLRLYDFMKDVVPQNKMMDERNVELMEKELVRGVAHIKSQPYMKNGHHDPEKAGKPVGSYLAHFDGKFRKDVRGTRLDARIIERGGLLEVMKQPQKYGLREKMISLHDLSEYFGPSQHTPPTQGKNSFEDIRGQEKMSTVGWDRRGNRLTADDRGQNPQFHDDGSRKRDKNNKPVTHPSTRNEGSETTKLAREKRAPVWAGQSYTAGRMFKMAKESGASSEEIAAVAWGIFAFWRTDFDHTTEFAYHTLHEVMDIAQNFGVHYDMNDSYGSYRTLDIERVAAGMSTLAGQIDSLYHEAADRAEWMKAQINARGMATDRDEEILANFRYVRKNSGALGNKLKVIADSLRIWSSLNSKDQARTLRTCIDDGPGWQREVANLHSLLARASRH</sequence>
<feature type="domain" description="eCIS core" evidence="2">
    <location>
        <begin position="131"/>
        <end position="202"/>
    </location>
</feature>
<reference evidence="3 4" key="1">
    <citation type="submission" date="2017-09" db="EMBL/GenBank/DDBJ databases">
        <authorList>
            <person name="Lee N."/>
            <person name="Cho B.-K."/>
        </authorList>
    </citation>
    <scope>NUCLEOTIDE SEQUENCE [LARGE SCALE GENOMIC DNA]</scope>
    <source>
        <strain evidence="3 4">ATCC 12853</strain>
    </source>
</reference>
<feature type="region of interest" description="Disordered" evidence="1">
    <location>
        <begin position="531"/>
        <end position="616"/>
    </location>
</feature>
<proteinExistence type="predicted"/>
<dbReference type="Proteomes" id="UP000325529">
    <property type="component" value="Chromosome"/>
</dbReference>
<feature type="compositionally biased region" description="Basic and acidic residues" evidence="1">
    <location>
        <begin position="562"/>
        <end position="586"/>
    </location>
</feature>
<name>A0A5J6G5H2_STRKN</name>
<feature type="compositionally biased region" description="Polar residues" evidence="1">
    <location>
        <begin position="593"/>
        <end position="602"/>
    </location>
</feature>
<evidence type="ECO:0000313" key="3">
    <source>
        <dbReference type="EMBL" id="QEU90177.1"/>
    </source>
</evidence>
<feature type="compositionally biased region" description="Polar residues" evidence="1">
    <location>
        <begin position="536"/>
        <end position="546"/>
    </location>
</feature>
<feature type="region of interest" description="Disordered" evidence="1">
    <location>
        <begin position="238"/>
        <end position="274"/>
    </location>
</feature>
<dbReference type="RefSeq" id="WP_079043469.1">
    <property type="nucleotide sequence ID" value="NZ_CP023699.1"/>
</dbReference>
<feature type="region of interest" description="Disordered" evidence="1">
    <location>
        <begin position="1"/>
        <end position="29"/>
    </location>
</feature>
<dbReference type="InterPro" id="IPR025295">
    <property type="entry name" value="eCIS_core_dom"/>
</dbReference>
<accession>A0A5J6G5H2</accession>
<evidence type="ECO:0000256" key="1">
    <source>
        <dbReference type="SAM" id="MobiDB-lite"/>
    </source>
</evidence>
<protein>
    <submittedName>
        <fullName evidence="3">DUF4157 domain-containing protein</fullName>
    </submittedName>
</protein>
<dbReference type="KEGG" id="ska:CP970_03995"/>
<feature type="compositionally biased region" description="Basic and acidic residues" evidence="1">
    <location>
        <begin position="603"/>
        <end position="616"/>
    </location>
</feature>
<dbReference type="Pfam" id="PF13699">
    <property type="entry name" value="eCIS_core"/>
    <property type="match status" value="1"/>
</dbReference>
<feature type="region of interest" description="Disordered" evidence="1">
    <location>
        <begin position="43"/>
        <end position="70"/>
    </location>
</feature>
<evidence type="ECO:0000313" key="4">
    <source>
        <dbReference type="Proteomes" id="UP000325529"/>
    </source>
</evidence>
<dbReference type="AlphaFoldDB" id="A0A5J6G5H2"/>
<feature type="compositionally biased region" description="Basic and acidic residues" evidence="1">
    <location>
        <begin position="57"/>
        <end position="66"/>
    </location>
</feature>
<feature type="region of interest" description="Disordered" evidence="1">
    <location>
        <begin position="97"/>
        <end position="118"/>
    </location>
</feature>
<feature type="compositionally biased region" description="Basic and acidic residues" evidence="1">
    <location>
        <begin position="1"/>
        <end position="17"/>
    </location>
</feature>
<dbReference type="OrthoDB" id="9153660at2"/>
<keyword evidence="4" id="KW-1185">Reference proteome</keyword>